<evidence type="ECO:0000256" key="5">
    <source>
        <dbReference type="ARBA" id="ARBA00023204"/>
    </source>
</evidence>
<dbReference type="PANTHER" id="PTHR43003:SF5">
    <property type="entry name" value="DNA-3-METHYLADENINE GLYCOSYLASE"/>
    <property type="match status" value="1"/>
</dbReference>
<dbReference type="InterPro" id="IPR011257">
    <property type="entry name" value="DNA_glycosylase"/>
</dbReference>
<dbReference type="Gene3D" id="1.10.340.30">
    <property type="entry name" value="Hypothetical protein, domain 2"/>
    <property type="match status" value="1"/>
</dbReference>
<comment type="similarity">
    <text evidence="2">Belongs to the alkylbase DNA glycosidase AlkA family.</text>
</comment>
<evidence type="ECO:0000313" key="8">
    <source>
        <dbReference type="Proteomes" id="UP000633619"/>
    </source>
</evidence>
<dbReference type="AlphaFoldDB" id="A0A8I1AE61"/>
<evidence type="ECO:0000256" key="2">
    <source>
        <dbReference type="ARBA" id="ARBA00010817"/>
    </source>
</evidence>
<keyword evidence="8" id="KW-1185">Reference proteome</keyword>
<evidence type="ECO:0000256" key="1">
    <source>
        <dbReference type="ARBA" id="ARBA00000086"/>
    </source>
</evidence>
<dbReference type="CDD" id="cd00056">
    <property type="entry name" value="ENDO3c"/>
    <property type="match status" value="1"/>
</dbReference>
<dbReference type="EC" id="3.2.2.21" evidence="3"/>
<accession>A0A8I1AE61</accession>
<dbReference type="GO" id="GO:0005737">
    <property type="term" value="C:cytoplasm"/>
    <property type="evidence" value="ECO:0007669"/>
    <property type="project" value="TreeGrafter"/>
</dbReference>
<dbReference type="EMBL" id="JAECVW010000010">
    <property type="protein sequence ID" value="MBH8596152.1"/>
    <property type="molecule type" value="Genomic_DNA"/>
</dbReference>
<dbReference type="GO" id="GO:0032131">
    <property type="term" value="F:alkylated DNA binding"/>
    <property type="evidence" value="ECO:0007669"/>
    <property type="project" value="TreeGrafter"/>
</dbReference>
<feature type="domain" description="HhH-GPD" evidence="6">
    <location>
        <begin position="129"/>
        <end position="293"/>
    </location>
</feature>
<comment type="catalytic activity">
    <reaction evidence="1">
        <text>Hydrolysis of alkylated DNA, releasing 3-methyladenine, 3-methylguanine, 7-methylguanine and 7-methyladenine.</text>
        <dbReference type="EC" id="3.2.2.21"/>
    </reaction>
</comment>
<dbReference type="GO" id="GO:0006307">
    <property type="term" value="P:DNA alkylation repair"/>
    <property type="evidence" value="ECO:0007669"/>
    <property type="project" value="TreeGrafter"/>
</dbReference>
<reference evidence="7 8" key="1">
    <citation type="submission" date="2020-12" db="EMBL/GenBank/DDBJ databases">
        <title>WGS of Thermoactinomyces spp.</title>
        <authorList>
            <person name="Cheng K."/>
        </authorList>
    </citation>
    <scope>NUCLEOTIDE SEQUENCE [LARGE SCALE GENOMIC DNA]</scope>
    <source>
        <strain evidence="8">CICC 10671\DSM 43846</strain>
    </source>
</reference>
<dbReference type="InterPro" id="IPR003265">
    <property type="entry name" value="HhH-GPD_domain"/>
</dbReference>
<dbReference type="InterPro" id="IPR023170">
    <property type="entry name" value="HhH_base_excis_C"/>
</dbReference>
<evidence type="ECO:0000256" key="3">
    <source>
        <dbReference type="ARBA" id="ARBA00012000"/>
    </source>
</evidence>
<dbReference type="InterPro" id="IPR051912">
    <property type="entry name" value="Alkylbase_DNA_Glycosylase/TA"/>
</dbReference>
<evidence type="ECO:0000256" key="4">
    <source>
        <dbReference type="ARBA" id="ARBA00022763"/>
    </source>
</evidence>
<dbReference type="FunFam" id="1.10.340.30:FF:000004">
    <property type="entry name" value="DNA-3-methyladenine glycosylase II"/>
    <property type="match status" value="1"/>
</dbReference>
<dbReference type="Proteomes" id="UP000633619">
    <property type="component" value="Unassembled WGS sequence"/>
</dbReference>
<dbReference type="PANTHER" id="PTHR43003">
    <property type="entry name" value="DNA-3-METHYLADENINE GLYCOSYLASE"/>
    <property type="match status" value="1"/>
</dbReference>
<proteinExistence type="inferred from homology"/>
<dbReference type="Pfam" id="PF00730">
    <property type="entry name" value="HhH-GPD"/>
    <property type="match status" value="1"/>
</dbReference>
<gene>
    <name evidence="7" type="ORF">I8U20_12655</name>
</gene>
<keyword evidence="4" id="KW-0227">DNA damage</keyword>
<dbReference type="RefSeq" id="WP_181732825.1">
    <property type="nucleotide sequence ID" value="NZ_JACEIR010000012.1"/>
</dbReference>
<dbReference type="GO" id="GO:0006285">
    <property type="term" value="P:base-excision repair, AP site formation"/>
    <property type="evidence" value="ECO:0007669"/>
    <property type="project" value="TreeGrafter"/>
</dbReference>
<sequence length="299" mass="34590">MEFSLPLSYPYSFKLTTKRLQFFEKSIYRCQHGRFQRTIHGKHGPLLLSVSCDEEEVALKVEITGKVGEQEEEGLRKKVARMFSTEVDLQPFYEQMEQVPELAPVILARKGLHFVLDPDLHECLIKTIIGQQLNVSFAAVLIRRLIELAGDEAEFQGERWAVFPTPEQIARLRYEDLQAIQFNRRKAEYIIDLSRRIAGGKLDLEALDQCSDEEVFARLLPIRGIGRWTAECVMLFGLGRPDLLPAQDIGLRNAVKQFYSMEERPDESTVRQLGRSWSPYASYVTFYLWDALRDLKNEK</sequence>
<dbReference type="GO" id="GO:0043916">
    <property type="term" value="F:DNA-7-methylguanine glycosylase activity"/>
    <property type="evidence" value="ECO:0007669"/>
    <property type="project" value="TreeGrafter"/>
</dbReference>
<dbReference type="GO" id="GO:0008725">
    <property type="term" value="F:DNA-3-methyladenine glycosylase activity"/>
    <property type="evidence" value="ECO:0007669"/>
    <property type="project" value="TreeGrafter"/>
</dbReference>
<dbReference type="SUPFAM" id="SSF48150">
    <property type="entry name" value="DNA-glycosylase"/>
    <property type="match status" value="1"/>
</dbReference>
<dbReference type="GO" id="GO:0032993">
    <property type="term" value="C:protein-DNA complex"/>
    <property type="evidence" value="ECO:0007669"/>
    <property type="project" value="TreeGrafter"/>
</dbReference>
<dbReference type="InterPro" id="IPR037046">
    <property type="entry name" value="AlkA_N_sf"/>
</dbReference>
<comment type="caution">
    <text evidence="7">The sequence shown here is derived from an EMBL/GenBank/DDBJ whole genome shotgun (WGS) entry which is preliminary data.</text>
</comment>
<organism evidence="7 8">
    <name type="scientific">Thermoactinomyces intermedius</name>
    <dbReference type="NCBI Taxonomy" id="2024"/>
    <lineage>
        <taxon>Bacteria</taxon>
        <taxon>Bacillati</taxon>
        <taxon>Bacillota</taxon>
        <taxon>Bacilli</taxon>
        <taxon>Bacillales</taxon>
        <taxon>Thermoactinomycetaceae</taxon>
        <taxon>Thermoactinomyces</taxon>
    </lineage>
</organism>
<protein>
    <recommendedName>
        <fullName evidence="3">DNA-3-methyladenine glycosylase II</fullName>
        <ecNumber evidence="3">3.2.2.21</ecNumber>
    </recommendedName>
</protein>
<dbReference type="SMART" id="SM00478">
    <property type="entry name" value="ENDO3c"/>
    <property type="match status" value="1"/>
</dbReference>
<evidence type="ECO:0000313" key="7">
    <source>
        <dbReference type="EMBL" id="MBH8596152.1"/>
    </source>
</evidence>
<dbReference type="Gene3D" id="3.30.310.20">
    <property type="entry name" value="DNA-3-methyladenine glycosylase AlkA, N-terminal domain"/>
    <property type="match status" value="1"/>
</dbReference>
<name>A0A8I1AE61_THEIN</name>
<keyword evidence="5" id="KW-0234">DNA repair</keyword>
<dbReference type="Gene3D" id="1.10.1670.10">
    <property type="entry name" value="Helix-hairpin-Helix base-excision DNA repair enzymes (C-terminal)"/>
    <property type="match status" value="1"/>
</dbReference>
<evidence type="ECO:0000259" key="6">
    <source>
        <dbReference type="SMART" id="SM00478"/>
    </source>
</evidence>